<dbReference type="PANTHER" id="PTHR45569:SF1">
    <property type="entry name" value="SENSOR PROTEIN KDPD"/>
    <property type="match status" value="1"/>
</dbReference>
<dbReference type="InterPro" id="IPR014729">
    <property type="entry name" value="Rossmann-like_a/b/a_fold"/>
</dbReference>
<keyword evidence="6" id="KW-0406">Ion transport</keyword>
<dbReference type="Pfam" id="PF02702">
    <property type="entry name" value="KdpD"/>
    <property type="match status" value="1"/>
</dbReference>
<evidence type="ECO:0000313" key="7">
    <source>
        <dbReference type="Proteomes" id="UP000030635"/>
    </source>
</evidence>
<dbReference type="InterPro" id="IPR027417">
    <property type="entry name" value="P-loop_NTPase"/>
</dbReference>
<dbReference type="SUPFAM" id="SSF52402">
    <property type="entry name" value="Adenine nucleotide alpha hydrolases-like"/>
    <property type="match status" value="1"/>
</dbReference>
<keyword evidence="7" id="KW-1185">Reference proteome</keyword>
<dbReference type="OrthoDB" id="9806130at2"/>
<dbReference type="Proteomes" id="UP000030635">
    <property type="component" value="Chromosome"/>
</dbReference>
<dbReference type="KEGG" id="cbv:U729_174"/>
<gene>
    <name evidence="6" type="ORF">U729_174</name>
</gene>
<dbReference type="GO" id="GO:0034220">
    <property type="term" value="P:monoatomic ion transmembrane transport"/>
    <property type="evidence" value="ECO:0007669"/>
    <property type="project" value="UniProtKB-KW"/>
</dbReference>
<organism evidence="6 7">
    <name type="scientific">Clostridium baratii str. Sullivan</name>
    <dbReference type="NCBI Taxonomy" id="1415775"/>
    <lineage>
        <taxon>Bacteria</taxon>
        <taxon>Bacillati</taxon>
        <taxon>Bacillota</taxon>
        <taxon>Clostridia</taxon>
        <taxon>Eubacteriales</taxon>
        <taxon>Clostridiaceae</taxon>
        <taxon>Clostridium</taxon>
    </lineage>
</organism>
<evidence type="ECO:0000313" key="6">
    <source>
        <dbReference type="EMBL" id="AIY84828.1"/>
    </source>
</evidence>
<accession>A0A0A7FZ16</accession>
<dbReference type="InterPro" id="IPR006016">
    <property type="entry name" value="UspA"/>
</dbReference>
<evidence type="ECO:0000259" key="5">
    <source>
        <dbReference type="Pfam" id="PF02702"/>
    </source>
</evidence>
<evidence type="ECO:0000259" key="4">
    <source>
        <dbReference type="Pfam" id="PF00582"/>
    </source>
</evidence>
<sequence length="376" mass="42863">MNKTRISPDTALKICATEEKGKLKIFLGYAPGVGKTYTMLNEANRRYNRGEDVVIGYFESHGRLDTINQIKSLPELPLKEIHYNSITFKELNVPLIIDRRPKLVLVDELAHTNAPGSKNKKRYEDVIEILNSGINVYATVNIQHLESLNDVITQITGVTINETIPDSIIATAEVVVIDIPPDSLRKRLKRGNVYKNDLIQRALKNFFRIGNLNALRELTLRQIADEVDCTLNEYKENHNIYDNWHTAEKVMVSISSNPKSKRLIRFGARIAKKYKCPLYVVYVDCTHSIYPKDTPEILKSLNENIDLAKKFDAIVINLKGKSISNELIKFSKEKNITKLIIGHSKRTKLQKFFRGSTVNKLLEGSKNIEIIVVPYD</sequence>
<evidence type="ECO:0000256" key="3">
    <source>
        <dbReference type="ARBA" id="ARBA00023012"/>
    </source>
</evidence>
<name>A0A0A7FZ16_9CLOT</name>
<keyword evidence="6" id="KW-0813">Transport</keyword>
<dbReference type="GO" id="GO:0005737">
    <property type="term" value="C:cytoplasm"/>
    <property type="evidence" value="ECO:0007669"/>
    <property type="project" value="UniProtKB-ARBA"/>
</dbReference>
<evidence type="ECO:0000256" key="1">
    <source>
        <dbReference type="ARBA" id="ARBA00022679"/>
    </source>
</evidence>
<feature type="domain" description="Signal transduction histidine kinase osmosensitive K+ channel sensor N-terminal" evidence="5">
    <location>
        <begin position="20"/>
        <end position="227"/>
    </location>
</feature>
<dbReference type="AlphaFoldDB" id="A0A0A7FZ16"/>
<dbReference type="Gene3D" id="3.40.50.300">
    <property type="entry name" value="P-loop containing nucleotide triphosphate hydrolases"/>
    <property type="match status" value="1"/>
</dbReference>
<proteinExistence type="predicted"/>
<evidence type="ECO:0000256" key="2">
    <source>
        <dbReference type="ARBA" id="ARBA00022777"/>
    </source>
</evidence>
<protein>
    <submittedName>
        <fullName evidence="6">Osmosensitive K+ channel His kinase sensor domain protein</fullName>
    </submittedName>
</protein>
<dbReference type="GO" id="GO:0000155">
    <property type="term" value="F:phosphorelay sensor kinase activity"/>
    <property type="evidence" value="ECO:0007669"/>
    <property type="project" value="InterPro"/>
</dbReference>
<dbReference type="PANTHER" id="PTHR45569">
    <property type="entry name" value="SENSOR PROTEIN KDPD"/>
    <property type="match status" value="1"/>
</dbReference>
<keyword evidence="6" id="KW-0407">Ion channel</keyword>
<reference evidence="6 7" key="1">
    <citation type="journal article" date="2015" name="Infect. Genet. Evol.">
        <title>Genomic sequences of six botulinum neurotoxin-producing strains representing three clostridial species illustrate the mobility and diversity of botulinum neurotoxin genes.</title>
        <authorList>
            <person name="Smith T.J."/>
            <person name="Hill K.K."/>
            <person name="Xie G."/>
            <person name="Foley B.T."/>
            <person name="Williamson C.H."/>
            <person name="Foster J.T."/>
            <person name="Johnson S.L."/>
            <person name="Chertkov O."/>
            <person name="Teshima H."/>
            <person name="Gibbons H.S."/>
            <person name="Johnsky L.A."/>
            <person name="Karavis M.A."/>
            <person name="Smith L.A."/>
        </authorList>
    </citation>
    <scope>NUCLEOTIDE SEQUENCE [LARGE SCALE GENOMIC DNA]</scope>
    <source>
        <strain evidence="6">Sullivan</strain>
    </source>
</reference>
<feature type="domain" description="UspA" evidence="4">
    <location>
        <begin position="248"/>
        <end position="366"/>
    </location>
</feature>
<keyword evidence="3" id="KW-0902">Two-component regulatory system</keyword>
<dbReference type="STRING" id="1561.NPD11_2801"/>
<dbReference type="RefSeq" id="WP_039310861.1">
    <property type="nucleotide sequence ID" value="NZ_CP006905.1"/>
</dbReference>
<dbReference type="GO" id="GO:0005886">
    <property type="term" value="C:plasma membrane"/>
    <property type="evidence" value="ECO:0007669"/>
    <property type="project" value="TreeGrafter"/>
</dbReference>
<dbReference type="InterPro" id="IPR003852">
    <property type="entry name" value="Sig_transdc_His_kinase_KdpD_N"/>
</dbReference>
<dbReference type="HOGENOM" id="CLU_000445_113_4_9"/>
<keyword evidence="1" id="KW-0808">Transferase</keyword>
<dbReference type="Gene3D" id="3.40.50.620">
    <property type="entry name" value="HUPs"/>
    <property type="match status" value="1"/>
</dbReference>
<dbReference type="InterPro" id="IPR052023">
    <property type="entry name" value="Histidine_kinase_KdpD"/>
</dbReference>
<dbReference type="Pfam" id="PF00582">
    <property type="entry name" value="Usp"/>
    <property type="match status" value="1"/>
</dbReference>
<dbReference type="EMBL" id="CP006905">
    <property type="protein sequence ID" value="AIY84828.1"/>
    <property type="molecule type" value="Genomic_DNA"/>
</dbReference>
<dbReference type="eggNOG" id="COG2205">
    <property type="taxonomic scope" value="Bacteria"/>
</dbReference>
<dbReference type="CDD" id="cd01987">
    <property type="entry name" value="USP_KdpD-like"/>
    <property type="match status" value="1"/>
</dbReference>
<keyword evidence="2 6" id="KW-0418">Kinase</keyword>
<dbReference type="FunFam" id="3.40.50.300:FF:000483">
    <property type="entry name" value="Sensor histidine kinase KdpD"/>
    <property type="match status" value="1"/>
</dbReference>
<dbReference type="SUPFAM" id="SSF52540">
    <property type="entry name" value="P-loop containing nucleoside triphosphate hydrolases"/>
    <property type="match status" value="1"/>
</dbReference>